<feature type="transmembrane region" description="Helical" evidence="2">
    <location>
        <begin position="277"/>
        <end position="299"/>
    </location>
</feature>
<gene>
    <name evidence="3" type="ORF">TCHU04912_LOCUS20379</name>
</gene>
<name>A0A7S1T7D9_9CHLO</name>
<keyword evidence="2" id="KW-0812">Transmembrane</keyword>
<reference evidence="3" key="1">
    <citation type="submission" date="2021-01" db="EMBL/GenBank/DDBJ databases">
        <authorList>
            <person name="Corre E."/>
            <person name="Pelletier E."/>
            <person name="Niang G."/>
            <person name="Scheremetjew M."/>
            <person name="Finn R."/>
            <person name="Kale V."/>
            <person name="Holt S."/>
            <person name="Cochrane G."/>
            <person name="Meng A."/>
            <person name="Brown T."/>
            <person name="Cohen L."/>
        </authorList>
    </citation>
    <scope>NUCLEOTIDE SEQUENCE</scope>
    <source>
        <strain evidence="3">PLY429</strain>
    </source>
</reference>
<dbReference type="InterPro" id="IPR021788">
    <property type="entry name" value="CPP1-like"/>
</dbReference>
<evidence type="ECO:0000256" key="1">
    <source>
        <dbReference type="SAM" id="MobiDB-lite"/>
    </source>
</evidence>
<dbReference type="PANTHER" id="PTHR33372">
    <property type="match status" value="1"/>
</dbReference>
<sequence length="300" mass="32398">MPPAALPTRAGAMRIAATGASRRVAVSGPLGPRSSFVGGAVQRPGQAWGWQPRTHRAAASDASMGGSADFSPKEPTGEEGKGGAEFQVFPRLKESDPYRKLAVSRDADFEEIQDARNFLVDQYRWHEASRESIELAYEKILNEKMRVRHRLGFRPPKRGKKTDVEGDVPPETVWERVKGAMEPSIAMVTVVNEGVIYLALAIWAAIQSSAADPILPMGLALGYSTYKLFQKRNSRNPDGPYLGNSPIFGALLQSITACMVGAMVGWVVSTYVPFPPFINPAAVAVALIPAACGVLAICFK</sequence>
<feature type="compositionally biased region" description="Low complexity" evidence="1">
    <location>
        <begin position="57"/>
        <end position="70"/>
    </location>
</feature>
<accession>A0A7S1T7D9</accession>
<feature type="transmembrane region" description="Helical" evidence="2">
    <location>
        <begin position="250"/>
        <end position="271"/>
    </location>
</feature>
<proteinExistence type="predicted"/>
<organism evidence="3">
    <name type="scientific">Tetraselmis chuii</name>
    <dbReference type="NCBI Taxonomy" id="63592"/>
    <lineage>
        <taxon>Eukaryota</taxon>
        <taxon>Viridiplantae</taxon>
        <taxon>Chlorophyta</taxon>
        <taxon>core chlorophytes</taxon>
        <taxon>Chlorodendrophyceae</taxon>
        <taxon>Chlorodendrales</taxon>
        <taxon>Chlorodendraceae</taxon>
        <taxon>Tetraselmis</taxon>
    </lineage>
</organism>
<dbReference type="GO" id="GO:0031969">
    <property type="term" value="C:chloroplast membrane"/>
    <property type="evidence" value="ECO:0007669"/>
    <property type="project" value="TreeGrafter"/>
</dbReference>
<keyword evidence="2" id="KW-0472">Membrane</keyword>
<dbReference type="Pfam" id="PF11833">
    <property type="entry name" value="CPP1-like"/>
    <property type="match status" value="1"/>
</dbReference>
<feature type="region of interest" description="Disordered" evidence="1">
    <location>
        <begin position="43"/>
        <end position="85"/>
    </location>
</feature>
<evidence type="ECO:0000313" key="3">
    <source>
        <dbReference type="EMBL" id="CAD9221032.1"/>
    </source>
</evidence>
<protein>
    <submittedName>
        <fullName evidence="3">Uncharacterized protein</fullName>
    </submittedName>
</protein>
<dbReference type="PANTHER" id="PTHR33372:SF2">
    <property type="entry name" value="PROTEIN CHAPERONE-LIKE PROTEIN OF POR1, CHLOROPLASTIC"/>
    <property type="match status" value="1"/>
</dbReference>
<dbReference type="EMBL" id="HBGG01039574">
    <property type="protein sequence ID" value="CAD9221032.1"/>
    <property type="molecule type" value="Transcribed_RNA"/>
</dbReference>
<evidence type="ECO:0000256" key="2">
    <source>
        <dbReference type="SAM" id="Phobius"/>
    </source>
</evidence>
<dbReference type="AlphaFoldDB" id="A0A7S1T7D9"/>
<feature type="transmembrane region" description="Helical" evidence="2">
    <location>
        <begin position="212"/>
        <end position="229"/>
    </location>
</feature>
<feature type="compositionally biased region" description="Basic and acidic residues" evidence="1">
    <location>
        <begin position="71"/>
        <end position="82"/>
    </location>
</feature>
<keyword evidence="2" id="KW-1133">Transmembrane helix</keyword>